<gene>
    <name evidence="1" type="ORF">AQI95_23695</name>
</gene>
<dbReference type="SUPFAM" id="SSF102198">
    <property type="entry name" value="Putative cyclase"/>
    <property type="match status" value="1"/>
</dbReference>
<dbReference type="InterPro" id="IPR007325">
    <property type="entry name" value="KFase/CYL"/>
</dbReference>
<dbReference type="InterPro" id="IPR037175">
    <property type="entry name" value="KFase_sf"/>
</dbReference>
<dbReference type="PANTHER" id="PTHR31118:SF32">
    <property type="entry name" value="KYNURENINE FORMAMIDASE"/>
    <property type="match status" value="1"/>
</dbReference>
<dbReference type="Gene3D" id="3.50.30.50">
    <property type="entry name" value="Putative cyclase"/>
    <property type="match status" value="1"/>
</dbReference>
<comment type="caution">
    <text evidence="1">The sequence shown here is derived from an EMBL/GenBank/DDBJ whole genome shotgun (WGS) entry which is preliminary data.</text>
</comment>
<sequence length="272" mass="29103">MTLIDLTCRLDPNDLALVPQNMPDLAAIIAPSVEYQPHETSGRDLMIASFGCTADDLPGGEGPAGEILHRMSSHCGTHVDAPLHSGRFCEGRPSRSVSDFALEELYRPGLVLDVRAWTEPGGAIPVEALERAVAATGREIRDGDAVLIRTGQERYAIGDPRYFAYPGMSGAGTRYLAGLGATILGTDALGWDRPIPAMRKAFQETGDTGQIWDGHYAVKDKEVLIVQQLENLGALPPAGFMVGFFPMKLMGTTAAPARVVAFVENGVRAGRT</sequence>
<evidence type="ECO:0008006" key="3">
    <source>
        <dbReference type="Google" id="ProtNLM"/>
    </source>
</evidence>
<dbReference type="GO" id="GO:0004061">
    <property type="term" value="F:arylformamidase activity"/>
    <property type="evidence" value="ECO:0007669"/>
    <property type="project" value="InterPro"/>
</dbReference>
<dbReference type="AlphaFoldDB" id="A0A101P237"/>
<organism evidence="1 2">
    <name type="scientific">Streptomyces yokosukanensis</name>
    <dbReference type="NCBI Taxonomy" id="67386"/>
    <lineage>
        <taxon>Bacteria</taxon>
        <taxon>Bacillati</taxon>
        <taxon>Actinomycetota</taxon>
        <taxon>Actinomycetes</taxon>
        <taxon>Kitasatosporales</taxon>
        <taxon>Streptomycetaceae</taxon>
        <taxon>Streptomyces</taxon>
    </lineage>
</organism>
<dbReference type="Proteomes" id="UP000053127">
    <property type="component" value="Unassembled WGS sequence"/>
</dbReference>
<name>A0A101P237_9ACTN</name>
<reference evidence="1 2" key="1">
    <citation type="submission" date="2015-10" db="EMBL/GenBank/DDBJ databases">
        <title>Draft genome sequence of Streptomyces yokosukanensis DSM 40224, type strain for the species Streptomyces yokosukanensis.</title>
        <authorList>
            <person name="Ruckert C."/>
            <person name="Winkler A."/>
            <person name="Kalinowski J."/>
            <person name="Kampfer P."/>
            <person name="Glaeser S."/>
        </authorList>
    </citation>
    <scope>NUCLEOTIDE SEQUENCE [LARGE SCALE GENOMIC DNA]</scope>
    <source>
        <strain evidence="1 2">DSM 40224</strain>
    </source>
</reference>
<dbReference type="PANTHER" id="PTHR31118">
    <property type="entry name" value="CYCLASE-LIKE PROTEIN 2"/>
    <property type="match status" value="1"/>
</dbReference>
<dbReference type="OrthoDB" id="7067800at2"/>
<protein>
    <recommendedName>
        <fullName evidence="3">Cyclase</fullName>
    </recommendedName>
</protein>
<dbReference type="EMBL" id="LMWN01000033">
    <property type="protein sequence ID" value="KUN03498.1"/>
    <property type="molecule type" value="Genomic_DNA"/>
</dbReference>
<dbReference type="STRING" id="67386.AQI95_23695"/>
<dbReference type="Pfam" id="PF04199">
    <property type="entry name" value="Cyclase"/>
    <property type="match status" value="1"/>
</dbReference>
<dbReference type="RefSeq" id="WP_067127135.1">
    <property type="nucleotide sequence ID" value="NZ_KQ948214.1"/>
</dbReference>
<dbReference type="GO" id="GO:0019441">
    <property type="term" value="P:L-tryptophan catabolic process to kynurenine"/>
    <property type="evidence" value="ECO:0007669"/>
    <property type="project" value="InterPro"/>
</dbReference>
<proteinExistence type="predicted"/>
<accession>A0A101P237</accession>
<keyword evidence="2" id="KW-1185">Reference proteome</keyword>
<evidence type="ECO:0000313" key="2">
    <source>
        <dbReference type="Proteomes" id="UP000053127"/>
    </source>
</evidence>
<evidence type="ECO:0000313" key="1">
    <source>
        <dbReference type="EMBL" id="KUN03498.1"/>
    </source>
</evidence>